<keyword evidence="5" id="KW-1185">Reference proteome</keyword>
<proteinExistence type="predicted"/>
<organism evidence="4 5">
    <name type="scientific">Microbacterium suwonense</name>
    <dbReference type="NCBI Taxonomy" id="683047"/>
    <lineage>
        <taxon>Bacteria</taxon>
        <taxon>Bacillati</taxon>
        <taxon>Actinomycetota</taxon>
        <taxon>Actinomycetes</taxon>
        <taxon>Micrococcales</taxon>
        <taxon>Microbacteriaceae</taxon>
        <taxon>Microbacterium</taxon>
    </lineage>
</organism>
<dbReference type="InterPro" id="IPR050206">
    <property type="entry name" value="FtsK/SpoIIIE/SftA"/>
</dbReference>
<dbReference type="SUPFAM" id="SSF52540">
    <property type="entry name" value="P-loop containing nucleoside triphosphate hydrolases"/>
    <property type="match status" value="1"/>
</dbReference>
<name>A0ABN6X1K8_9MICO</name>
<dbReference type="PANTHER" id="PTHR22683">
    <property type="entry name" value="SPORULATION PROTEIN RELATED"/>
    <property type="match status" value="1"/>
</dbReference>
<evidence type="ECO:0000256" key="2">
    <source>
        <dbReference type="ARBA" id="ARBA00022840"/>
    </source>
</evidence>
<reference evidence="5" key="1">
    <citation type="journal article" date="2019" name="Int. J. Syst. Evol. Microbiol.">
        <title>The Global Catalogue of Microorganisms (GCM) 10K type strain sequencing project: providing services to taxonomists for standard genome sequencing and annotation.</title>
        <authorList>
            <consortium name="The Broad Institute Genomics Platform"/>
            <consortium name="The Broad Institute Genome Sequencing Center for Infectious Disease"/>
            <person name="Wu L."/>
            <person name="Ma J."/>
        </authorList>
    </citation>
    <scope>NUCLEOTIDE SEQUENCE [LARGE SCALE GENOMIC DNA]</scope>
    <source>
        <strain evidence="5">NBRC 106310</strain>
    </source>
</reference>
<dbReference type="RefSeq" id="WP_286302480.1">
    <property type="nucleotide sequence ID" value="NZ_AP027728.1"/>
</dbReference>
<keyword evidence="1" id="KW-0547">Nucleotide-binding</keyword>
<accession>A0ABN6X1K8</accession>
<evidence type="ECO:0000313" key="5">
    <source>
        <dbReference type="Proteomes" id="UP001321543"/>
    </source>
</evidence>
<sequence>MARAIVVQLCLRFAPAQLGLAGDGIGEWALDALPHAGRRRAAFRLGIGESELRTDAIICVRRPGTEPPDGITTVVDCVDPGRARVRTPEGEREIVAEALSAQQARIVGADLSGRSDAETSIPDRIGFDDLSPVSADGLAASLGRGERGDMTVDLVEDGPHAIVTGMTGTGKSELLTSWVAGLAAVHSPQELAFVLVDFKGGTAFDPSGGCRTSSR</sequence>
<dbReference type="Proteomes" id="UP001321543">
    <property type="component" value="Chromosome"/>
</dbReference>
<gene>
    <name evidence="4" type="ORF">GCM10025863_12520</name>
</gene>
<dbReference type="Gene3D" id="3.40.50.300">
    <property type="entry name" value="P-loop containing nucleotide triphosphate hydrolases"/>
    <property type="match status" value="1"/>
</dbReference>
<dbReference type="EMBL" id="AP027728">
    <property type="protein sequence ID" value="BDZ38638.1"/>
    <property type="molecule type" value="Genomic_DNA"/>
</dbReference>
<evidence type="ECO:0000259" key="3">
    <source>
        <dbReference type="Pfam" id="PF01580"/>
    </source>
</evidence>
<dbReference type="PANTHER" id="PTHR22683:SF1">
    <property type="entry name" value="TYPE VII SECRETION SYSTEM PROTEIN ESSC"/>
    <property type="match status" value="1"/>
</dbReference>
<protein>
    <recommendedName>
        <fullName evidence="3">FtsK domain-containing protein</fullName>
    </recommendedName>
</protein>
<evidence type="ECO:0000256" key="1">
    <source>
        <dbReference type="ARBA" id="ARBA00022741"/>
    </source>
</evidence>
<feature type="domain" description="FtsK" evidence="3">
    <location>
        <begin position="147"/>
        <end position="204"/>
    </location>
</feature>
<keyword evidence="2" id="KW-0067">ATP-binding</keyword>
<evidence type="ECO:0000313" key="4">
    <source>
        <dbReference type="EMBL" id="BDZ38638.1"/>
    </source>
</evidence>
<dbReference type="InterPro" id="IPR002543">
    <property type="entry name" value="FtsK_dom"/>
</dbReference>
<dbReference type="Pfam" id="PF01580">
    <property type="entry name" value="FtsK_SpoIIIE"/>
    <property type="match status" value="1"/>
</dbReference>
<dbReference type="InterPro" id="IPR027417">
    <property type="entry name" value="P-loop_NTPase"/>
</dbReference>